<keyword evidence="2" id="KW-1185">Reference proteome</keyword>
<evidence type="ECO:0000313" key="1">
    <source>
        <dbReference type="EMBL" id="AMM41003.1"/>
    </source>
</evidence>
<gene>
    <name evidence="1" type="ORF">HS1_001199</name>
</gene>
<proteinExistence type="predicted"/>
<dbReference type="AlphaFoldDB" id="A0A7U4QKF6"/>
<sequence>MLSAMAQCRMQIEKCKIAFCQIGTLARLHVCTLERWDVRIGN</sequence>
<accession>A0A7U4QKF6</accession>
<organism evidence="1 2">
    <name type="scientific">Desulfofervidus auxilii</name>
    <dbReference type="NCBI Taxonomy" id="1621989"/>
    <lineage>
        <taxon>Bacteria</taxon>
        <taxon>Pseudomonadati</taxon>
        <taxon>Thermodesulfobacteriota</taxon>
        <taxon>Candidatus Desulfofervidia</taxon>
        <taxon>Candidatus Desulfofervidales</taxon>
        <taxon>Candidatus Desulfofervidaceae</taxon>
        <taxon>Candidatus Desulfofervidus</taxon>
    </lineage>
</organism>
<protein>
    <submittedName>
        <fullName evidence="1">Uncharacterized protein</fullName>
    </submittedName>
</protein>
<evidence type="ECO:0000313" key="2">
    <source>
        <dbReference type="Proteomes" id="UP000070560"/>
    </source>
</evidence>
<dbReference type="KEGG" id="daw:HS1_001199"/>
<dbReference type="EMBL" id="CP013015">
    <property type="protein sequence ID" value="AMM41003.1"/>
    <property type="molecule type" value="Genomic_DNA"/>
</dbReference>
<dbReference type="Proteomes" id="UP000070560">
    <property type="component" value="Chromosome"/>
</dbReference>
<reference evidence="1 2" key="1">
    <citation type="submission" date="2015-10" db="EMBL/GenBank/DDBJ databases">
        <title>Candidatus Desulfofervidus auxilii, a hydrogenotrophic sulfate-reducing bacterium involved in the thermophilic anaerobic oxidation of methane.</title>
        <authorList>
            <person name="Krukenberg V."/>
            <person name="Richter M."/>
            <person name="Wegener G."/>
        </authorList>
    </citation>
    <scope>NUCLEOTIDE SEQUENCE [LARGE SCALE GENOMIC DNA]</scope>
    <source>
        <strain evidence="1 2">HS1</strain>
    </source>
</reference>
<name>A0A7U4QKF6_DESA2</name>